<dbReference type="InterPro" id="IPR038063">
    <property type="entry name" value="Transpep_catalytic_dom"/>
</dbReference>
<dbReference type="UniPathway" id="UPA00219"/>
<comment type="pathway">
    <text evidence="1 9">Cell wall biogenesis; peptidoglycan biosynthesis.</text>
</comment>
<dbReference type="GO" id="GO:0005576">
    <property type="term" value="C:extracellular region"/>
    <property type="evidence" value="ECO:0007669"/>
    <property type="project" value="TreeGrafter"/>
</dbReference>
<dbReference type="Pfam" id="PF03734">
    <property type="entry name" value="YkuD"/>
    <property type="match status" value="1"/>
</dbReference>
<protein>
    <recommendedName>
        <fullName evidence="10">L,D-TPase catalytic domain-containing protein</fullName>
    </recommendedName>
</protein>
<dbReference type="HOGENOM" id="CLU_042399_3_1_6"/>
<keyword evidence="3" id="KW-0328">Glycosyltransferase</keyword>
<evidence type="ECO:0000256" key="7">
    <source>
        <dbReference type="ARBA" id="ARBA00022984"/>
    </source>
</evidence>
<keyword evidence="5" id="KW-0378">Hydrolase</keyword>
<keyword evidence="6 9" id="KW-0133">Cell shape</keyword>
<evidence type="ECO:0000256" key="8">
    <source>
        <dbReference type="ARBA" id="ARBA00023316"/>
    </source>
</evidence>
<evidence type="ECO:0000256" key="9">
    <source>
        <dbReference type="PROSITE-ProRule" id="PRU01373"/>
    </source>
</evidence>
<keyword evidence="7 9" id="KW-0573">Peptidoglycan synthesis</keyword>
<keyword evidence="4" id="KW-0808">Transferase</keyword>
<reference evidence="11 12" key="1">
    <citation type="submission" date="2013-12" db="EMBL/GenBank/DDBJ databases">
        <authorList>
            <consortium name="DOE Joint Genome Institute"/>
            <person name="Muyzer G."/>
            <person name="Huntemann M."/>
            <person name="Han J."/>
            <person name="Chen A."/>
            <person name="Kyrpides N."/>
            <person name="Mavromatis K."/>
            <person name="Markowitz V."/>
            <person name="Palaniappan K."/>
            <person name="Ivanova N."/>
            <person name="Schaumberg A."/>
            <person name="Pati A."/>
            <person name="Liolios K."/>
            <person name="Nordberg H.P."/>
            <person name="Cantor M.N."/>
            <person name="Hua S.X."/>
            <person name="Woyke T."/>
        </authorList>
    </citation>
    <scope>NUCLEOTIDE SEQUENCE [LARGE SCALE GENOMIC DNA]</scope>
    <source>
        <strain evidence="11 12">ARh 1</strain>
    </source>
</reference>
<evidence type="ECO:0000256" key="2">
    <source>
        <dbReference type="ARBA" id="ARBA00005992"/>
    </source>
</evidence>
<dbReference type="SUPFAM" id="SSF141523">
    <property type="entry name" value="L,D-transpeptidase catalytic domain-like"/>
    <property type="match status" value="1"/>
</dbReference>
<accession>W0DP39</accession>
<evidence type="ECO:0000256" key="3">
    <source>
        <dbReference type="ARBA" id="ARBA00022676"/>
    </source>
</evidence>
<proteinExistence type="inferred from homology"/>
<dbReference type="InterPro" id="IPR005490">
    <property type="entry name" value="LD_TPept_cat_dom"/>
</dbReference>
<evidence type="ECO:0000313" key="12">
    <source>
        <dbReference type="Proteomes" id="UP000005289"/>
    </source>
</evidence>
<dbReference type="STRING" id="713585.THITH_10725"/>
<keyword evidence="8 9" id="KW-0961">Cell wall biogenesis/degradation</keyword>
<evidence type="ECO:0000256" key="4">
    <source>
        <dbReference type="ARBA" id="ARBA00022679"/>
    </source>
</evidence>
<dbReference type="PANTHER" id="PTHR30582">
    <property type="entry name" value="L,D-TRANSPEPTIDASE"/>
    <property type="match status" value="1"/>
</dbReference>
<dbReference type="CDD" id="cd16913">
    <property type="entry name" value="YkuD_like"/>
    <property type="match status" value="1"/>
</dbReference>
<dbReference type="EMBL" id="CP007029">
    <property type="protein sequence ID" value="AHE98640.1"/>
    <property type="molecule type" value="Genomic_DNA"/>
</dbReference>
<dbReference type="PANTHER" id="PTHR30582:SF24">
    <property type="entry name" value="L,D-TRANSPEPTIDASE ERFK_SRFK-RELATED"/>
    <property type="match status" value="1"/>
</dbReference>
<name>W0DP39_9GAMM</name>
<evidence type="ECO:0000256" key="5">
    <source>
        <dbReference type="ARBA" id="ARBA00022801"/>
    </source>
</evidence>
<evidence type="ECO:0000313" key="11">
    <source>
        <dbReference type="EMBL" id="AHE98640.1"/>
    </source>
</evidence>
<evidence type="ECO:0000259" key="10">
    <source>
        <dbReference type="PROSITE" id="PS52029"/>
    </source>
</evidence>
<gene>
    <name evidence="11" type="ORF">THITH_10725</name>
</gene>
<dbReference type="Proteomes" id="UP000005289">
    <property type="component" value="Chromosome"/>
</dbReference>
<dbReference type="Gene3D" id="2.40.440.10">
    <property type="entry name" value="L,D-transpeptidase catalytic domain-like"/>
    <property type="match status" value="1"/>
</dbReference>
<organism evidence="11 12">
    <name type="scientific">Thioalkalivibrio paradoxus ARh 1</name>
    <dbReference type="NCBI Taxonomy" id="713585"/>
    <lineage>
        <taxon>Bacteria</taxon>
        <taxon>Pseudomonadati</taxon>
        <taxon>Pseudomonadota</taxon>
        <taxon>Gammaproteobacteria</taxon>
        <taxon>Chromatiales</taxon>
        <taxon>Ectothiorhodospiraceae</taxon>
        <taxon>Thioalkalivibrio</taxon>
    </lineage>
</organism>
<dbReference type="GO" id="GO:0018104">
    <property type="term" value="P:peptidoglycan-protein cross-linking"/>
    <property type="evidence" value="ECO:0007669"/>
    <property type="project" value="TreeGrafter"/>
</dbReference>
<dbReference type="GO" id="GO:0008360">
    <property type="term" value="P:regulation of cell shape"/>
    <property type="evidence" value="ECO:0007669"/>
    <property type="project" value="UniProtKB-UniRule"/>
</dbReference>
<feature type="active site" description="Proton donor/acceptor" evidence="9">
    <location>
        <position position="116"/>
    </location>
</feature>
<sequence>MVVRVDQQRLYVWENGKVVATFPISTAERGTGNQDGSLQTPLGLHRVARRIGDGVPCGTIFRGRVPTGQVAPILREPGASSATDAITSRILWLEGLEPGRNHGGSVDSFARYIYLHGTDEEGRIGTPASHGCIRLRNQDMIALFARVPLNSLVEILETFR</sequence>
<feature type="domain" description="L,D-TPase catalytic" evidence="10">
    <location>
        <begin position="1"/>
        <end position="156"/>
    </location>
</feature>
<evidence type="ECO:0000256" key="6">
    <source>
        <dbReference type="ARBA" id="ARBA00022960"/>
    </source>
</evidence>
<dbReference type="KEGG" id="tti:THITH_10725"/>
<dbReference type="GO" id="GO:0071555">
    <property type="term" value="P:cell wall organization"/>
    <property type="evidence" value="ECO:0007669"/>
    <property type="project" value="UniProtKB-UniRule"/>
</dbReference>
<feature type="active site" description="Nucleophile" evidence="9">
    <location>
        <position position="132"/>
    </location>
</feature>
<comment type="similarity">
    <text evidence="2">Belongs to the YkuD family.</text>
</comment>
<dbReference type="PROSITE" id="PS52029">
    <property type="entry name" value="LD_TPASE"/>
    <property type="match status" value="1"/>
</dbReference>
<dbReference type="GO" id="GO:0016757">
    <property type="term" value="F:glycosyltransferase activity"/>
    <property type="evidence" value="ECO:0007669"/>
    <property type="project" value="UniProtKB-KW"/>
</dbReference>
<dbReference type="GO" id="GO:0071972">
    <property type="term" value="F:peptidoglycan L,D-transpeptidase activity"/>
    <property type="evidence" value="ECO:0007669"/>
    <property type="project" value="TreeGrafter"/>
</dbReference>
<dbReference type="AlphaFoldDB" id="W0DP39"/>
<evidence type="ECO:0000256" key="1">
    <source>
        <dbReference type="ARBA" id="ARBA00004752"/>
    </source>
</evidence>
<keyword evidence="12" id="KW-1185">Reference proteome</keyword>
<dbReference type="InterPro" id="IPR050979">
    <property type="entry name" value="LD-transpeptidase"/>
</dbReference>